<gene>
    <name evidence="1" type="ORF">L6452_31463</name>
</gene>
<proteinExistence type="predicted"/>
<name>A0ACB8Z287_ARCLA</name>
<organism evidence="1 2">
    <name type="scientific">Arctium lappa</name>
    <name type="common">Greater burdock</name>
    <name type="synonym">Lappa major</name>
    <dbReference type="NCBI Taxonomy" id="4217"/>
    <lineage>
        <taxon>Eukaryota</taxon>
        <taxon>Viridiplantae</taxon>
        <taxon>Streptophyta</taxon>
        <taxon>Embryophyta</taxon>
        <taxon>Tracheophyta</taxon>
        <taxon>Spermatophyta</taxon>
        <taxon>Magnoliopsida</taxon>
        <taxon>eudicotyledons</taxon>
        <taxon>Gunneridae</taxon>
        <taxon>Pentapetalae</taxon>
        <taxon>asterids</taxon>
        <taxon>campanulids</taxon>
        <taxon>Asterales</taxon>
        <taxon>Asteraceae</taxon>
        <taxon>Carduoideae</taxon>
        <taxon>Cardueae</taxon>
        <taxon>Arctiinae</taxon>
        <taxon>Arctium</taxon>
    </lineage>
</organism>
<dbReference type="Proteomes" id="UP001055879">
    <property type="component" value="Linkage Group LG11"/>
</dbReference>
<dbReference type="EMBL" id="CM042057">
    <property type="protein sequence ID" value="KAI3691662.1"/>
    <property type="molecule type" value="Genomic_DNA"/>
</dbReference>
<keyword evidence="2" id="KW-1185">Reference proteome</keyword>
<accession>A0ACB8Z287</accession>
<reference evidence="2" key="1">
    <citation type="journal article" date="2022" name="Mol. Ecol. Resour.">
        <title>The genomes of chicory, endive, great burdock and yacon provide insights into Asteraceae palaeo-polyploidization history and plant inulin production.</title>
        <authorList>
            <person name="Fan W."/>
            <person name="Wang S."/>
            <person name="Wang H."/>
            <person name="Wang A."/>
            <person name="Jiang F."/>
            <person name="Liu H."/>
            <person name="Zhao H."/>
            <person name="Xu D."/>
            <person name="Zhang Y."/>
        </authorList>
    </citation>
    <scope>NUCLEOTIDE SEQUENCE [LARGE SCALE GENOMIC DNA]</scope>
    <source>
        <strain evidence="2">cv. Niubang</strain>
    </source>
</reference>
<protein>
    <submittedName>
        <fullName evidence="1">Uncharacterized protein</fullName>
    </submittedName>
</protein>
<reference evidence="1 2" key="2">
    <citation type="journal article" date="2022" name="Mol. Ecol. Resour.">
        <title>The genomes of chicory, endive, great burdock and yacon provide insights into Asteraceae paleo-polyploidization history and plant inulin production.</title>
        <authorList>
            <person name="Fan W."/>
            <person name="Wang S."/>
            <person name="Wang H."/>
            <person name="Wang A."/>
            <person name="Jiang F."/>
            <person name="Liu H."/>
            <person name="Zhao H."/>
            <person name="Xu D."/>
            <person name="Zhang Y."/>
        </authorList>
    </citation>
    <scope>NUCLEOTIDE SEQUENCE [LARGE SCALE GENOMIC DNA]</scope>
    <source>
        <strain evidence="2">cv. Niubang</strain>
    </source>
</reference>
<comment type="caution">
    <text evidence="1">The sequence shown here is derived from an EMBL/GenBank/DDBJ whole genome shotgun (WGS) entry which is preliminary data.</text>
</comment>
<sequence length="385" mass="44729">MQSPSSNLFIQLLVPLVLDHNTFESMNTFSHVPPGFRFHPTDEELVDYYLRKKVASKRIDLDVIKDVDLYKIEPWDLQELCNLGTEEQNEWYFFSHKDKKYPTGTRTNRATKVGFWKATGRDKPIYSKHNLVGMRKTLVFYKGRAPNGQKSDWIMHEYRLETNENAMTQEEGWVVCRVFKKRITTVRRMDEHDALSWYDDQVSFMPDYESPSRISHPYTANNSYQHQILPRKTELIDQMHYNLPHEHSFLQLPQLESLRFPQSAAASVSASYGSTFQLSTQQLNINLLYGDNNNNDHNNNHDNNTNGEQDLQVTDWRVLDKFVASQLSNDQDHAVTKENTYLNPPSSSIQMAEHMNMLLSESKSDEMASEGASISTSTCQIDLWK</sequence>
<evidence type="ECO:0000313" key="1">
    <source>
        <dbReference type="EMBL" id="KAI3691662.1"/>
    </source>
</evidence>
<evidence type="ECO:0000313" key="2">
    <source>
        <dbReference type="Proteomes" id="UP001055879"/>
    </source>
</evidence>